<dbReference type="Pfam" id="PF13948">
    <property type="entry name" value="DUF4215"/>
    <property type="match status" value="2"/>
</dbReference>
<evidence type="ECO:0000256" key="3">
    <source>
        <dbReference type="ARBA" id="ARBA00023157"/>
    </source>
</evidence>
<reference evidence="4 5" key="1">
    <citation type="submission" date="2015-09" db="EMBL/GenBank/DDBJ databases">
        <title>Sorangium comparison.</title>
        <authorList>
            <person name="Zaburannyi N."/>
            <person name="Bunk B."/>
            <person name="Overmann J."/>
            <person name="Mueller R."/>
        </authorList>
    </citation>
    <scope>NUCLEOTIDE SEQUENCE [LARGE SCALE GENOMIC DNA]</scope>
    <source>
        <strain evidence="4 5">So ce26</strain>
    </source>
</reference>
<proteinExistence type="predicted"/>
<accession>A0A2L0F5R1</accession>
<organism evidence="4 5">
    <name type="scientific">Sorangium cellulosum</name>
    <name type="common">Polyangium cellulosum</name>
    <dbReference type="NCBI Taxonomy" id="56"/>
    <lineage>
        <taxon>Bacteria</taxon>
        <taxon>Pseudomonadati</taxon>
        <taxon>Myxococcota</taxon>
        <taxon>Polyangia</taxon>
        <taxon>Polyangiales</taxon>
        <taxon>Polyangiaceae</taxon>
        <taxon>Sorangium</taxon>
    </lineage>
</organism>
<keyword evidence="2" id="KW-0677">Repeat</keyword>
<evidence type="ECO:0000313" key="4">
    <source>
        <dbReference type="EMBL" id="AUX46928.1"/>
    </source>
</evidence>
<dbReference type="NCBIfam" id="TIGR02232">
    <property type="entry name" value="myxo_disulf_rpt"/>
    <property type="match status" value="2"/>
</dbReference>
<keyword evidence="1" id="KW-0732">Signal</keyword>
<dbReference type="Proteomes" id="UP000238348">
    <property type="component" value="Chromosome"/>
</dbReference>
<dbReference type="EMBL" id="CP012673">
    <property type="protein sequence ID" value="AUX46928.1"/>
    <property type="molecule type" value="Genomic_DNA"/>
</dbReference>
<evidence type="ECO:0000256" key="2">
    <source>
        <dbReference type="ARBA" id="ARBA00022737"/>
    </source>
</evidence>
<evidence type="ECO:0000256" key="1">
    <source>
        <dbReference type="ARBA" id="ARBA00022729"/>
    </source>
</evidence>
<evidence type="ECO:0000313" key="5">
    <source>
        <dbReference type="Proteomes" id="UP000238348"/>
    </source>
</evidence>
<dbReference type="InterPro" id="IPR011936">
    <property type="entry name" value="Myxo_disulph_rpt"/>
</dbReference>
<keyword evidence="3" id="KW-1015">Disulfide bond</keyword>
<sequence length="334" mass="34740">MSYHVLARPRPFAAAAALFLLYACDTSTLEGLDTTDQGALTDPCPDCLLDEADDGGGDQEGYLGAGGAPLQEECGNGVVQRPAEQCDDANDDDEDGCMSDCTLTPISVNAVCGDGVVQTPVEQCDDANTDDDDGCANDCVFSTVVFAYSGVVTGVTHTGSLGPQDSGVVVGDPFTGTYYFDPHMHDGYGHPFASSYEFENFPGFFGHQAQVGPLTVTSVSPAPQEVSAGYSSSIAITDGIAGYEDSYTVSCGLNAVAGLPSWDADRMAVGWNLYLSSLSDPSAVTSTALSETPPDLSKFEGKEVVLTLGYSSGHPPEHAAVYVTAELTSLTRVP</sequence>
<dbReference type="RefSeq" id="WP_104985028.1">
    <property type="nucleotide sequence ID" value="NZ_CP012673.1"/>
</dbReference>
<name>A0A2L0F5R1_SORCE</name>
<protein>
    <submittedName>
        <fullName evidence="4">Uncharacterized protein</fullName>
    </submittedName>
</protein>
<gene>
    <name evidence="4" type="ORF">SOCE26_084380</name>
</gene>
<dbReference type="AlphaFoldDB" id="A0A2L0F5R1"/>